<dbReference type="Gene3D" id="3.40.1550.10">
    <property type="entry name" value="CheC-like"/>
    <property type="match status" value="1"/>
</dbReference>
<reference evidence="2 3" key="1">
    <citation type="submission" date="2020-06" db="EMBL/GenBank/DDBJ databases">
        <title>High-quality draft genome of sulfate reducer Desulfobacter latus type strain AcrS2 isolated from marine sediment.</title>
        <authorList>
            <person name="Hoppe M."/>
            <person name="Larsen C.K."/>
            <person name="Marshall I.P.G."/>
            <person name="Schramm A."/>
            <person name="Marietou A.G."/>
        </authorList>
    </citation>
    <scope>NUCLEOTIDE SEQUENCE [LARGE SCALE GENOMIC DNA]</scope>
    <source>
        <strain evidence="2 3">AcRS2</strain>
    </source>
</reference>
<keyword evidence="1" id="KW-0145">Chemotaxis</keyword>
<dbReference type="CDD" id="cd17910">
    <property type="entry name" value="CheC_ClassII"/>
    <property type="match status" value="1"/>
</dbReference>
<dbReference type="RefSeq" id="WP_178365276.1">
    <property type="nucleotide sequence ID" value="NZ_JACADJ010000005.1"/>
</dbReference>
<dbReference type="InterPro" id="IPR028976">
    <property type="entry name" value="CheC-like_sf"/>
</dbReference>
<evidence type="ECO:0000256" key="1">
    <source>
        <dbReference type="ARBA" id="ARBA00022500"/>
    </source>
</evidence>
<gene>
    <name evidence="2" type="ORF">HXW94_02220</name>
</gene>
<evidence type="ECO:0000313" key="3">
    <source>
        <dbReference type="Proteomes" id="UP000553343"/>
    </source>
</evidence>
<dbReference type="Proteomes" id="UP000553343">
    <property type="component" value="Unassembled WGS sequence"/>
</dbReference>
<dbReference type="AlphaFoldDB" id="A0A850T6H0"/>
<name>A0A850T6H0_9BACT</name>
<comment type="caution">
    <text evidence="2">The sequence shown here is derived from an EMBL/GenBank/DDBJ whole genome shotgun (WGS) entry which is preliminary data.</text>
</comment>
<dbReference type="SUPFAM" id="SSF103039">
    <property type="entry name" value="CheC-like"/>
    <property type="match status" value="1"/>
</dbReference>
<accession>A0A850T6H0</accession>
<keyword evidence="3" id="KW-1185">Reference proteome</keyword>
<organism evidence="2 3">
    <name type="scientific">Desulfobacter latus</name>
    <dbReference type="NCBI Taxonomy" id="2292"/>
    <lineage>
        <taxon>Bacteria</taxon>
        <taxon>Pseudomonadati</taxon>
        <taxon>Thermodesulfobacteriota</taxon>
        <taxon>Desulfobacteria</taxon>
        <taxon>Desulfobacterales</taxon>
        <taxon>Desulfobacteraceae</taxon>
        <taxon>Desulfobacter</taxon>
    </lineage>
</organism>
<sequence>MPHFMKQVQLTEDQYEMLQEIVNIAMGQAGHDLAIILKSFVDLSVPEILVVEAEHVADKILQESVFSEKEQVNLFRQTFYNTAFIEGEAIVLFDNETRQQFYEILGLSDKMDAVEEIDFMLELTNLMVGACLNNISTQLFNQAMTFSSPELLSENSRLGNIAYDIFKRRNLKWDYTLLSKITFKLKERSFKSDLLIFISQEAINAVAQALDKLLAEYE</sequence>
<dbReference type="GO" id="GO:0006935">
    <property type="term" value="P:chemotaxis"/>
    <property type="evidence" value="ECO:0007669"/>
    <property type="project" value="UniProtKB-KW"/>
</dbReference>
<evidence type="ECO:0008006" key="4">
    <source>
        <dbReference type="Google" id="ProtNLM"/>
    </source>
</evidence>
<evidence type="ECO:0000313" key="2">
    <source>
        <dbReference type="EMBL" id="NWH03817.1"/>
    </source>
</evidence>
<protein>
    <recommendedName>
        <fullName evidence="4">Chemotaxis protein CheC</fullName>
    </recommendedName>
</protein>
<dbReference type="EMBL" id="JACADJ010000005">
    <property type="protein sequence ID" value="NWH03817.1"/>
    <property type="molecule type" value="Genomic_DNA"/>
</dbReference>
<proteinExistence type="predicted"/>